<sequence>MQNSPLFRHGKDSSISSHREPRASTAACLPLARAPSRACLRPCPRLAQHRLLPSFRTGGDRGEMPRSHPPPSTAATFPHHAWSPINRLTSDDHPATRTRRDYFTTEHQEHAAIAKSHPPPPPFLNSAKFLILIHMRSEIVAQSMTTTTEMHSDQLERKKASERLGLGGEMCSTKRKNWINAQ</sequence>
<dbReference type="EnsemblPlants" id="KQK04334">
    <property type="protein sequence ID" value="KQK04334"/>
    <property type="gene ID" value="BRADI_2g13035v3"/>
</dbReference>
<feature type="region of interest" description="Disordered" evidence="1">
    <location>
        <begin position="51"/>
        <end position="79"/>
    </location>
</feature>
<reference evidence="2" key="2">
    <citation type="submission" date="2017-06" db="EMBL/GenBank/DDBJ databases">
        <title>WGS assembly of Brachypodium distachyon.</title>
        <authorList>
            <consortium name="The International Brachypodium Initiative"/>
            <person name="Lucas S."/>
            <person name="Harmon-Smith M."/>
            <person name="Lail K."/>
            <person name="Tice H."/>
            <person name="Grimwood J."/>
            <person name="Bruce D."/>
            <person name="Barry K."/>
            <person name="Shu S."/>
            <person name="Lindquist E."/>
            <person name="Wang M."/>
            <person name="Pitluck S."/>
            <person name="Vogel J.P."/>
            <person name="Garvin D.F."/>
            <person name="Mockler T.C."/>
            <person name="Schmutz J."/>
            <person name="Rokhsar D."/>
            <person name="Bevan M.W."/>
        </authorList>
    </citation>
    <scope>NUCLEOTIDE SEQUENCE</scope>
    <source>
        <strain evidence="2">Bd21</strain>
    </source>
</reference>
<dbReference type="Proteomes" id="UP000008810">
    <property type="component" value="Chromosome 2"/>
</dbReference>
<dbReference type="InParanoid" id="A0A0Q3MIX4"/>
<evidence type="ECO:0000256" key="1">
    <source>
        <dbReference type="SAM" id="MobiDB-lite"/>
    </source>
</evidence>
<dbReference type="AlphaFoldDB" id="A0A0Q3MIX4"/>
<evidence type="ECO:0000313" key="3">
    <source>
        <dbReference type="EnsemblPlants" id="KQK04334"/>
    </source>
</evidence>
<reference evidence="2 3" key="1">
    <citation type="journal article" date="2010" name="Nature">
        <title>Genome sequencing and analysis of the model grass Brachypodium distachyon.</title>
        <authorList>
            <consortium name="International Brachypodium Initiative"/>
        </authorList>
    </citation>
    <scope>NUCLEOTIDE SEQUENCE [LARGE SCALE GENOMIC DNA]</scope>
    <source>
        <strain evidence="2 3">Bd21</strain>
    </source>
</reference>
<evidence type="ECO:0000313" key="4">
    <source>
        <dbReference type="Proteomes" id="UP000008810"/>
    </source>
</evidence>
<keyword evidence="4" id="KW-1185">Reference proteome</keyword>
<gene>
    <name evidence="2" type="ORF">BRADI_2g13035v3</name>
</gene>
<protein>
    <submittedName>
        <fullName evidence="2 3">Uncharacterized protein</fullName>
    </submittedName>
</protein>
<evidence type="ECO:0000313" key="2">
    <source>
        <dbReference type="EMBL" id="KQK04334.1"/>
    </source>
</evidence>
<reference evidence="3" key="3">
    <citation type="submission" date="2018-08" db="UniProtKB">
        <authorList>
            <consortium name="EnsemblPlants"/>
        </authorList>
    </citation>
    <scope>IDENTIFICATION</scope>
    <source>
        <strain evidence="3">cv. Bd21</strain>
    </source>
</reference>
<dbReference type="EMBL" id="CM000881">
    <property type="protein sequence ID" value="KQK04334.1"/>
    <property type="molecule type" value="Genomic_DNA"/>
</dbReference>
<organism evidence="2">
    <name type="scientific">Brachypodium distachyon</name>
    <name type="common">Purple false brome</name>
    <name type="synonym">Trachynia distachya</name>
    <dbReference type="NCBI Taxonomy" id="15368"/>
    <lineage>
        <taxon>Eukaryota</taxon>
        <taxon>Viridiplantae</taxon>
        <taxon>Streptophyta</taxon>
        <taxon>Embryophyta</taxon>
        <taxon>Tracheophyta</taxon>
        <taxon>Spermatophyta</taxon>
        <taxon>Magnoliopsida</taxon>
        <taxon>Liliopsida</taxon>
        <taxon>Poales</taxon>
        <taxon>Poaceae</taxon>
        <taxon>BOP clade</taxon>
        <taxon>Pooideae</taxon>
        <taxon>Stipodae</taxon>
        <taxon>Brachypodieae</taxon>
        <taxon>Brachypodium</taxon>
    </lineage>
</organism>
<feature type="compositionally biased region" description="Basic and acidic residues" evidence="1">
    <location>
        <begin position="9"/>
        <end position="22"/>
    </location>
</feature>
<proteinExistence type="predicted"/>
<feature type="region of interest" description="Disordered" evidence="1">
    <location>
        <begin position="1"/>
        <end position="23"/>
    </location>
</feature>
<name>A0A0Q3MIX4_BRADI</name>
<accession>A0A0Q3MIX4</accession>
<dbReference type="ExpressionAtlas" id="A0A0Q3MIX4">
    <property type="expression patterns" value="baseline"/>
</dbReference>
<dbReference type="Gramene" id="KQK04334">
    <property type="protein sequence ID" value="KQK04334"/>
    <property type="gene ID" value="BRADI_2g13035v3"/>
</dbReference>